<dbReference type="Gene3D" id="3.40.630.30">
    <property type="match status" value="1"/>
</dbReference>
<dbReference type="InterPro" id="IPR016181">
    <property type="entry name" value="Acyl_CoA_acyltransferase"/>
</dbReference>
<dbReference type="SUPFAM" id="SSF55729">
    <property type="entry name" value="Acyl-CoA N-acyltransferases (Nat)"/>
    <property type="match status" value="1"/>
</dbReference>
<dbReference type="EMBL" id="JAFBEE010000002">
    <property type="protein sequence ID" value="MBM7613974.1"/>
    <property type="molecule type" value="Genomic_DNA"/>
</dbReference>
<keyword evidence="3" id="KW-1185">Reference proteome</keyword>
<organism evidence="2 3">
    <name type="scientific">Alkaliphilus hydrothermalis</name>
    <dbReference type="NCBI Taxonomy" id="1482730"/>
    <lineage>
        <taxon>Bacteria</taxon>
        <taxon>Bacillati</taxon>
        <taxon>Bacillota</taxon>
        <taxon>Clostridia</taxon>
        <taxon>Peptostreptococcales</taxon>
        <taxon>Natronincolaceae</taxon>
        <taxon>Alkaliphilus</taxon>
    </lineage>
</organism>
<sequence>MTGIYKMDKEDLMKYAELYVELFNAEPWNDRWTVATAYKRLENIYNTPHFVGMKYLESGEIKGAIFGNCQQWYLGMHYNLMEMFVVADSQGKGIGASLMMTLETELKLLGVNTIILFTSKDETDVFYKKQGFKELGFMCMMEKGI</sequence>
<reference evidence="2 3" key="1">
    <citation type="submission" date="2021-01" db="EMBL/GenBank/DDBJ databases">
        <title>Genomic Encyclopedia of Type Strains, Phase IV (KMG-IV): sequencing the most valuable type-strain genomes for metagenomic binning, comparative biology and taxonomic classification.</title>
        <authorList>
            <person name="Goeker M."/>
        </authorList>
    </citation>
    <scope>NUCLEOTIDE SEQUENCE [LARGE SCALE GENOMIC DNA]</scope>
    <source>
        <strain evidence="2 3">DSM 25890</strain>
    </source>
</reference>
<accession>A0ABS2NN23</accession>
<proteinExistence type="predicted"/>
<dbReference type="Proteomes" id="UP001314796">
    <property type="component" value="Unassembled WGS sequence"/>
</dbReference>
<dbReference type="RefSeq" id="WP_204400255.1">
    <property type="nucleotide sequence ID" value="NZ_JAFBEE010000002.1"/>
</dbReference>
<dbReference type="InterPro" id="IPR000182">
    <property type="entry name" value="GNAT_dom"/>
</dbReference>
<evidence type="ECO:0000313" key="3">
    <source>
        <dbReference type="Proteomes" id="UP001314796"/>
    </source>
</evidence>
<evidence type="ECO:0000259" key="1">
    <source>
        <dbReference type="PROSITE" id="PS51186"/>
    </source>
</evidence>
<dbReference type="CDD" id="cd04301">
    <property type="entry name" value="NAT_SF"/>
    <property type="match status" value="1"/>
</dbReference>
<name>A0ABS2NN23_9FIRM</name>
<dbReference type="PROSITE" id="PS51186">
    <property type="entry name" value="GNAT"/>
    <property type="match status" value="1"/>
</dbReference>
<protein>
    <submittedName>
        <fullName evidence="2">GNAT superfamily N-acetyltransferase</fullName>
    </submittedName>
</protein>
<gene>
    <name evidence="2" type="ORF">JOC73_000483</name>
</gene>
<feature type="domain" description="N-acetyltransferase" evidence="1">
    <location>
        <begin position="2"/>
        <end position="145"/>
    </location>
</feature>
<evidence type="ECO:0000313" key="2">
    <source>
        <dbReference type="EMBL" id="MBM7613974.1"/>
    </source>
</evidence>
<dbReference type="Pfam" id="PF13673">
    <property type="entry name" value="Acetyltransf_10"/>
    <property type="match status" value="1"/>
</dbReference>
<comment type="caution">
    <text evidence="2">The sequence shown here is derived from an EMBL/GenBank/DDBJ whole genome shotgun (WGS) entry which is preliminary data.</text>
</comment>